<comment type="catalytic activity">
    <reaction evidence="8 12">
        <text>5-[(5-phospho-1-deoxy-D-ribulos-1-ylimino)methylamino]-1-(5-phospho-beta-D-ribosyl)imidazole-4-carboxamide + L-glutamine = D-erythro-1-(imidazol-4-yl)glycerol 3-phosphate + 5-amino-1-(5-phospho-beta-D-ribosyl)imidazole-4-carboxamide + L-glutamate + H(+)</text>
        <dbReference type="Rhea" id="RHEA:24793"/>
        <dbReference type="ChEBI" id="CHEBI:15378"/>
        <dbReference type="ChEBI" id="CHEBI:29985"/>
        <dbReference type="ChEBI" id="CHEBI:58278"/>
        <dbReference type="ChEBI" id="CHEBI:58359"/>
        <dbReference type="ChEBI" id="CHEBI:58475"/>
        <dbReference type="ChEBI" id="CHEBI:58525"/>
        <dbReference type="EC" id="4.3.2.10"/>
    </reaction>
</comment>
<dbReference type="FunFam" id="3.20.20.70:FF:000094">
    <property type="entry name" value="Imidazole glycerol phosphate synthase hisHF"/>
    <property type="match status" value="1"/>
</dbReference>
<proteinExistence type="inferred from homology"/>
<dbReference type="CDD" id="cd01748">
    <property type="entry name" value="GATase1_IGP_Synthase"/>
    <property type="match status" value="1"/>
</dbReference>
<dbReference type="InterPro" id="IPR017926">
    <property type="entry name" value="GATASE"/>
</dbReference>
<dbReference type="PROSITE" id="PS51273">
    <property type="entry name" value="GATASE_TYPE_1"/>
    <property type="match status" value="1"/>
</dbReference>
<comment type="subcellular location">
    <subcellularLocation>
        <location evidence="12">Plastid</location>
        <location evidence="12">Chloroplast</location>
    </subcellularLocation>
</comment>
<sequence length="594" mass="62994">MSGLPCTSGRLEGLRQPSARGGALSRSSAPVRRAKAIIARASEKREVTLLDYGAGNVRSVRNAIHKLGYTIKDVSCVKDIENASRIIFPGVGACGQATEAVQRMGYREALIDYLKADRPFLGICLGMQILFDGSTENGGVEGLGVVPGTIRQFDTSLGLPVPHIGWNNLIPKKESPLLNCVGDRRVYFVHSFAAFPDEENKDWVLATGEYAGEFVSTLQKGNVYATQWHPEKSGAAGLDFIHGFLDPEWAAAQPRLDPSASRASNGVPRGLAKRVIACLDVRANDHGDLVVTKGDQYDVRESADASSGAGSSKGEVRNLGKPVELAGRYFEDGADEVTFLNITGFRDSPVADLPMLEVLRQTSRGVFVPLTVGGGIRSFTDAAGVHHPALEVAGAYFRSGADKVSIGGDAVLAAEAYYARGGVPDGSTAIEAISTHYGAQAVVVSIDPRRVYVRAPEDTEHVTVETATPGPNGERYCWWQCTVRGGREGRDVDAVQLARCVAHLGAGEILLNCIDRDGAGSGFDLELVKAVSDAVTIPVIASSGAGRPSHFSDVFRETGAAAALAAGIFHRREVAIAEVKADMARAGIPVRQSA</sequence>
<keyword evidence="5 12" id="KW-0368">Histidine biosynthesis</keyword>
<dbReference type="GO" id="GO:0016829">
    <property type="term" value="F:lyase activity"/>
    <property type="evidence" value="ECO:0007669"/>
    <property type="project" value="UniProtKB-KW"/>
</dbReference>
<keyword evidence="2 12" id="KW-0028">Amino-acid biosynthesis</keyword>
<evidence type="ECO:0000256" key="8">
    <source>
        <dbReference type="ARBA" id="ARBA00047838"/>
    </source>
</evidence>
<evidence type="ECO:0000256" key="10">
    <source>
        <dbReference type="ARBA" id="ARBA00055946"/>
    </source>
</evidence>
<feature type="active site" description="For GATase activity" evidence="13">
    <location>
        <position position="229"/>
    </location>
</feature>
<evidence type="ECO:0000256" key="5">
    <source>
        <dbReference type="ARBA" id="ARBA00023102"/>
    </source>
</evidence>
<keyword evidence="12" id="KW-0150">Chloroplast</keyword>
<comment type="function">
    <text evidence="10 12">IGPS catalyzes the conversion of PRFAR and glutamine to IGP, AICAR and glutamate. The glutaminase domain produces the ammonia necessary for the cyclase domain to produce IGP and AICAR from PRFAR. The ammonia is channeled to the active site of the cyclase domain.</text>
</comment>
<comment type="similarity">
    <text evidence="11 12">In the C-terminal section; belongs to the HisA/HisF family.</text>
</comment>
<dbReference type="HAMAP" id="MF_00278">
    <property type="entry name" value="HisH"/>
    <property type="match status" value="1"/>
</dbReference>
<dbReference type="PIRSF" id="PIRSF036936">
    <property type="entry name" value="IGPS_HisHF"/>
    <property type="match status" value="1"/>
</dbReference>
<evidence type="ECO:0000256" key="12">
    <source>
        <dbReference type="PIRNR" id="PIRNR036936"/>
    </source>
</evidence>
<evidence type="ECO:0000256" key="11">
    <source>
        <dbReference type="ARBA" id="ARBA00061106"/>
    </source>
</evidence>
<keyword evidence="4 12" id="KW-0315">Glutamine amidotransferase</keyword>
<reference evidence="16" key="1">
    <citation type="submission" date="2015-08" db="EMBL/GenBank/DDBJ databases">
        <authorList>
            <person name="Babu N.S."/>
            <person name="Beckwith C.J."/>
            <person name="Beseler K.G."/>
            <person name="Brison A."/>
            <person name="Carone J.V."/>
            <person name="Caskin T.P."/>
            <person name="Diamond M."/>
            <person name="Durham M.E."/>
            <person name="Foxe J.M."/>
            <person name="Go M."/>
            <person name="Henderson B.A."/>
            <person name="Jones I.B."/>
            <person name="McGettigan J.A."/>
            <person name="Micheletti S.J."/>
            <person name="Nasrallah M.E."/>
            <person name="Ortiz D."/>
            <person name="Piller C.R."/>
            <person name="Privatt S.R."/>
            <person name="Schneider S.L."/>
            <person name="Sharp S."/>
            <person name="Smith T.C."/>
            <person name="Stanton J.D."/>
            <person name="Ullery H.E."/>
            <person name="Wilson R.J."/>
            <person name="Serrano M.G."/>
            <person name="Buck G."/>
            <person name="Lee V."/>
            <person name="Wang Y."/>
            <person name="Carvalho R."/>
            <person name="Voegtly L."/>
            <person name="Shi R."/>
            <person name="Duckworth R."/>
            <person name="Johnson A."/>
            <person name="Loviza R."/>
            <person name="Walstead R."/>
            <person name="Shah Z."/>
            <person name="Kiflezghi M."/>
            <person name="Wade K."/>
            <person name="Ball S.L."/>
            <person name="Bradley K.W."/>
            <person name="Asai D.J."/>
            <person name="Bowman C.A."/>
            <person name="Russell D.A."/>
            <person name="Pope W.H."/>
            <person name="Jacobs-Sera D."/>
            <person name="Hendrix R.W."/>
            <person name="Hatfull G.F."/>
        </authorList>
    </citation>
    <scope>NUCLEOTIDE SEQUENCE</scope>
</reference>
<evidence type="ECO:0000256" key="7">
    <source>
        <dbReference type="ARBA" id="ARBA00023268"/>
    </source>
</evidence>
<dbReference type="InterPro" id="IPR011060">
    <property type="entry name" value="RibuloseP-bd_barrel"/>
</dbReference>
<dbReference type="SUPFAM" id="SSF51366">
    <property type="entry name" value="Ribulose-phoshate binding barrel"/>
    <property type="match status" value="1"/>
</dbReference>
<dbReference type="GO" id="GO:0009507">
    <property type="term" value="C:chloroplast"/>
    <property type="evidence" value="ECO:0007669"/>
    <property type="project" value="UniProtKB-SubCell"/>
</dbReference>
<dbReference type="PANTHER" id="PTHR21235:SF2">
    <property type="entry name" value="IMIDAZOLE GLYCEROL PHOSPHATE SYNTHASE HISHF"/>
    <property type="match status" value="1"/>
</dbReference>
<dbReference type="EC" id="3.5.1.2" evidence="12"/>
<dbReference type="GO" id="GO:0004359">
    <property type="term" value="F:glutaminase activity"/>
    <property type="evidence" value="ECO:0007669"/>
    <property type="project" value="UniProtKB-EC"/>
</dbReference>
<dbReference type="UniPathway" id="UPA00031">
    <property type="reaction ID" value="UER00010"/>
</dbReference>
<keyword evidence="3 12" id="KW-0378">Hydrolase</keyword>
<keyword evidence="12" id="KW-0934">Plastid</keyword>
<dbReference type="EMBL" id="GDKF01006147">
    <property type="protein sequence ID" value="JAT72475.1"/>
    <property type="molecule type" value="Transcribed_RNA"/>
</dbReference>
<keyword evidence="7 12" id="KW-0511">Multifunctional enzyme</keyword>
<comment type="similarity">
    <text evidence="14">Belongs to the HisA/HisF family.</text>
</comment>
<evidence type="ECO:0000256" key="14">
    <source>
        <dbReference type="RuleBase" id="RU003657"/>
    </source>
</evidence>
<dbReference type="InterPro" id="IPR010139">
    <property type="entry name" value="Imidazole-glycPsynth_HisH"/>
</dbReference>
<feature type="domain" description="Glutamine amidotransferase" evidence="15">
    <location>
        <begin position="49"/>
        <end position="234"/>
    </location>
</feature>
<dbReference type="Pfam" id="PF00117">
    <property type="entry name" value="GATase"/>
    <property type="match status" value="1"/>
</dbReference>
<dbReference type="AlphaFoldDB" id="A0A1D2A0G1"/>
<evidence type="ECO:0000256" key="9">
    <source>
        <dbReference type="ARBA" id="ARBA00049534"/>
    </source>
</evidence>
<dbReference type="SUPFAM" id="SSF52317">
    <property type="entry name" value="Class I glutamine amidotransferase-like"/>
    <property type="match status" value="1"/>
</dbReference>
<feature type="active site" description="For GATase activity" evidence="13">
    <location>
        <position position="124"/>
    </location>
</feature>
<dbReference type="Pfam" id="PF00977">
    <property type="entry name" value="His_biosynth"/>
    <property type="match status" value="1"/>
</dbReference>
<dbReference type="NCBIfam" id="TIGR00735">
    <property type="entry name" value="hisF"/>
    <property type="match status" value="1"/>
</dbReference>
<dbReference type="InterPro" id="IPR013785">
    <property type="entry name" value="Aldolase_TIM"/>
</dbReference>
<dbReference type="PANTHER" id="PTHR21235">
    <property type="entry name" value="IMIDAZOLE GLYCEROL PHOSPHATE SYNTHASE SUBUNIT HISF/H IGP SYNTHASE SUBUNIT HISF/H"/>
    <property type="match status" value="1"/>
</dbReference>
<evidence type="ECO:0000259" key="15">
    <source>
        <dbReference type="Pfam" id="PF00117"/>
    </source>
</evidence>
<dbReference type="CDD" id="cd04731">
    <property type="entry name" value="HisF"/>
    <property type="match status" value="1"/>
</dbReference>
<name>A0A1D2A0G1_AUXPR</name>
<evidence type="ECO:0000256" key="6">
    <source>
        <dbReference type="ARBA" id="ARBA00023239"/>
    </source>
</evidence>
<protein>
    <recommendedName>
        <fullName evidence="12">Imidazole glycerol phosphate synthase hisHF</fullName>
    </recommendedName>
    <domain>
        <recommendedName>
            <fullName evidence="12">Glutaminase</fullName>
            <ecNumber evidence="12">3.5.1.2</ecNumber>
        </recommendedName>
    </domain>
    <domain>
        <recommendedName>
            <fullName evidence="12">Cyclase</fullName>
        </recommendedName>
    </domain>
</protein>
<evidence type="ECO:0000256" key="4">
    <source>
        <dbReference type="ARBA" id="ARBA00022962"/>
    </source>
</evidence>
<organism evidence="16">
    <name type="scientific">Auxenochlorella protothecoides</name>
    <name type="common">Green microalga</name>
    <name type="synonym">Chlorella protothecoides</name>
    <dbReference type="NCBI Taxonomy" id="3075"/>
    <lineage>
        <taxon>Eukaryota</taxon>
        <taxon>Viridiplantae</taxon>
        <taxon>Chlorophyta</taxon>
        <taxon>core chlorophytes</taxon>
        <taxon>Trebouxiophyceae</taxon>
        <taxon>Chlorellales</taxon>
        <taxon>Chlorellaceae</taxon>
        <taxon>Auxenochlorella</taxon>
    </lineage>
</organism>
<accession>A0A1D2A0G1</accession>
<comment type="catalytic activity">
    <reaction evidence="9 12">
        <text>L-glutamine + H2O = L-glutamate + NH4(+)</text>
        <dbReference type="Rhea" id="RHEA:15889"/>
        <dbReference type="ChEBI" id="CHEBI:15377"/>
        <dbReference type="ChEBI" id="CHEBI:28938"/>
        <dbReference type="ChEBI" id="CHEBI:29985"/>
        <dbReference type="ChEBI" id="CHEBI:58359"/>
        <dbReference type="EC" id="3.5.1.2"/>
    </reaction>
</comment>
<dbReference type="Gene3D" id="3.40.50.880">
    <property type="match status" value="1"/>
</dbReference>
<dbReference type="Gene3D" id="3.20.20.70">
    <property type="entry name" value="Aldolase class I"/>
    <property type="match status" value="1"/>
</dbReference>
<feature type="active site" evidence="13">
    <location>
        <position position="447"/>
    </location>
</feature>
<keyword evidence="6 12" id="KW-0456">Lyase</keyword>
<evidence type="ECO:0000256" key="1">
    <source>
        <dbReference type="ARBA" id="ARBA00005091"/>
    </source>
</evidence>
<feature type="active site" description="For GATase activity" evidence="13">
    <location>
        <position position="231"/>
    </location>
</feature>
<evidence type="ECO:0000256" key="2">
    <source>
        <dbReference type="ARBA" id="ARBA00022605"/>
    </source>
</evidence>
<evidence type="ECO:0000313" key="16">
    <source>
        <dbReference type="EMBL" id="JAT72475.1"/>
    </source>
</evidence>
<dbReference type="InterPro" id="IPR004651">
    <property type="entry name" value="HisF"/>
</dbReference>
<dbReference type="InterPro" id="IPR014640">
    <property type="entry name" value="IGPS_HisHF"/>
</dbReference>
<dbReference type="GO" id="GO:0000107">
    <property type="term" value="F:imidazoleglycerol-phosphate synthase activity"/>
    <property type="evidence" value="ECO:0007669"/>
    <property type="project" value="UniProtKB-UniRule"/>
</dbReference>
<dbReference type="InterPro" id="IPR006062">
    <property type="entry name" value="His_biosynth"/>
</dbReference>
<feature type="active site" evidence="13">
    <location>
        <position position="280"/>
    </location>
</feature>
<comment type="pathway">
    <text evidence="1 12">Amino-acid biosynthesis; L-histidine biosynthesis; L-histidine from 5-phospho-alpha-D-ribose 1-diphosphate: step 5/9.</text>
</comment>
<dbReference type="GO" id="GO:0000105">
    <property type="term" value="P:L-histidine biosynthetic process"/>
    <property type="evidence" value="ECO:0007669"/>
    <property type="project" value="UniProtKB-UniRule"/>
</dbReference>
<evidence type="ECO:0000256" key="13">
    <source>
        <dbReference type="PIRSR" id="PIRSR036936-1"/>
    </source>
</evidence>
<gene>
    <name evidence="16" type="ORF">g.7684</name>
</gene>
<dbReference type="InterPro" id="IPR029062">
    <property type="entry name" value="Class_I_gatase-like"/>
</dbReference>
<dbReference type="NCBIfam" id="TIGR01855">
    <property type="entry name" value="IMP_synth_hisH"/>
    <property type="match status" value="1"/>
</dbReference>
<evidence type="ECO:0000256" key="3">
    <source>
        <dbReference type="ARBA" id="ARBA00022801"/>
    </source>
</evidence>
<dbReference type="InterPro" id="IPR050064">
    <property type="entry name" value="IGPS_HisA/HisF"/>
</dbReference>